<keyword evidence="7" id="KW-1185">Reference proteome</keyword>
<dbReference type="PROSITE" id="PS50931">
    <property type="entry name" value="HTH_LYSR"/>
    <property type="match status" value="1"/>
</dbReference>
<evidence type="ECO:0000313" key="6">
    <source>
        <dbReference type="EMBL" id="GBQ80448.1"/>
    </source>
</evidence>
<dbReference type="SUPFAM" id="SSF46785">
    <property type="entry name" value="Winged helix' DNA-binding domain"/>
    <property type="match status" value="1"/>
</dbReference>
<evidence type="ECO:0000256" key="4">
    <source>
        <dbReference type="ARBA" id="ARBA00023163"/>
    </source>
</evidence>
<dbReference type="Gene3D" id="1.10.10.10">
    <property type="entry name" value="Winged helix-like DNA-binding domain superfamily/Winged helix DNA-binding domain"/>
    <property type="match status" value="1"/>
</dbReference>
<name>A0ABQ0PT60_9PROT</name>
<dbReference type="EMBL" id="BAPF01000029">
    <property type="protein sequence ID" value="GBQ80448.1"/>
    <property type="molecule type" value="Genomic_DNA"/>
</dbReference>
<dbReference type="InterPro" id="IPR005119">
    <property type="entry name" value="LysR_subst-bd"/>
</dbReference>
<dbReference type="PANTHER" id="PTHR30579">
    <property type="entry name" value="TRANSCRIPTIONAL REGULATOR"/>
    <property type="match status" value="1"/>
</dbReference>
<sequence length="291" mass="32593">MVFIYMLDKSNLDLQHLRSFLAVAETLHFTSAAHRRGVSQSTISLHISRLEEALGISLLSRSTKVVELTSSGHTLIRLAQDALQSHDRIFQLSEKLETQTQIRLGLTEDLILSDLPLLLRNFRKQNNKTQVSLITGLSHQLRDRLGTGDIDLMFGMQAPHETHGTLLWQETLKWYMHPEEILDKEKSIPLVVFPEGSVTRRIALETLNRHKIRWHIAFCSDSLSALLGAVKAGYGCTLQPGFLQRSALASPIVIPDLPEALPVGFVALNNKQEFSSLENMLIQATKDAFPG</sequence>
<organism evidence="6 7">
    <name type="scientific">Acetobacter malorum DSM 14337</name>
    <dbReference type="NCBI Taxonomy" id="1307910"/>
    <lineage>
        <taxon>Bacteria</taxon>
        <taxon>Pseudomonadati</taxon>
        <taxon>Pseudomonadota</taxon>
        <taxon>Alphaproteobacteria</taxon>
        <taxon>Acetobacterales</taxon>
        <taxon>Acetobacteraceae</taxon>
        <taxon>Acetobacter</taxon>
    </lineage>
</organism>
<feature type="domain" description="HTH lysR-type" evidence="5">
    <location>
        <begin position="12"/>
        <end position="69"/>
    </location>
</feature>
<dbReference type="InterPro" id="IPR036390">
    <property type="entry name" value="WH_DNA-bd_sf"/>
</dbReference>
<evidence type="ECO:0000313" key="7">
    <source>
        <dbReference type="Proteomes" id="UP001065047"/>
    </source>
</evidence>
<dbReference type="Proteomes" id="UP001065047">
    <property type="component" value="Unassembled WGS sequence"/>
</dbReference>
<dbReference type="InterPro" id="IPR050176">
    <property type="entry name" value="LTTR"/>
</dbReference>
<dbReference type="InterPro" id="IPR000847">
    <property type="entry name" value="LysR_HTH_N"/>
</dbReference>
<keyword evidence="2" id="KW-0805">Transcription regulation</keyword>
<protein>
    <submittedName>
        <fullName evidence="6">LysR family transcriptional regulator</fullName>
    </submittedName>
</protein>
<accession>A0ABQ0PT60</accession>
<evidence type="ECO:0000259" key="5">
    <source>
        <dbReference type="PROSITE" id="PS50931"/>
    </source>
</evidence>
<keyword evidence="4" id="KW-0804">Transcription</keyword>
<reference evidence="6" key="1">
    <citation type="submission" date="2013-04" db="EMBL/GenBank/DDBJ databases">
        <title>The genome sequencing project of 58 acetic acid bacteria.</title>
        <authorList>
            <person name="Okamoto-Kainuma A."/>
            <person name="Ishikawa M."/>
            <person name="Umino S."/>
            <person name="Koizumi Y."/>
            <person name="Shiwa Y."/>
            <person name="Yoshikawa H."/>
            <person name="Matsutani M."/>
            <person name="Matsushita K."/>
        </authorList>
    </citation>
    <scope>NUCLEOTIDE SEQUENCE</scope>
    <source>
        <strain evidence="6">DSM 14337</strain>
    </source>
</reference>
<proteinExistence type="inferred from homology"/>
<dbReference type="PRINTS" id="PR00039">
    <property type="entry name" value="HTHLYSR"/>
</dbReference>
<evidence type="ECO:0000256" key="1">
    <source>
        <dbReference type="ARBA" id="ARBA00009437"/>
    </source>
</evidence>
<dbReference type="InterPro" id="IPR036388">
    <property type="entry name" value="WH-like_DNA-bd_sf"/>
</dbReference>
<keyword evidence="3" id="KW-0238">DNA-binding</keyword>
<comment type="similarity">
    <text evidence="1">Belongs to the LysR transcriptional regulatory family.</text>
</comment>
<dbReference type="PANTHER" id="PTHR30579:SF7">
    <property type="entry name" value="HTH-TYPE TRANSCRIPTIONAL REGULATOR LRHA-RELATED"/>
    <property type="match status" value="1"/>
</dbReference>
<dbReference type="Gene3D" id="3.40.190.10">
    <property type="entry name" value="Periplasmic binding protein-like II"/>
    <property type="match status" value="2"/>
</dbReference>
<dbReference type="SUPFAM" id="SSF53850">
    <property type="entry name" value="Periplasmic binding protein-like II"/>
    <property type="match status" value="1"/>
</dbReference>
<comment type="caution">
    <text evidence="6">The sequence shown here is derived from an EMBL/GenBank/DDBJ whole genome shotgun (WGS) entry which is preliminary data.</text>
</comment>
<dbReference type="Pfam" id="PF03466">
    <property type="entry name" value="LysR_substrate"/>
    <property type="match status" value="1"/>
</dbReference>
<evidence type="ECO:0000256" key="2">
    <source>
        <dbReference type="ARBA" id="ARBA00023015"/>
    </source>
</evidence>
<dbReference type="Pfam" id="PF00126">
    <property type="entry name" value="HTH_1"/>
    <property type="match status" value="1"/>
</dbReference>
<evidence type="ECO:0000256" key="3">
    <source>
        <dbReference type="ARBA" id="ARBA00023125"/>
    </source>
</evidence>
<gene>
    <name evidence="6" type="ORF">AA14337_1739</name>
</gene>